<evidence type="ECO:0000256" key="12">
    <source>
        <dbReference type="HAMAP-Rule" id="MF_00165"/>
    </source>
</evidence>
<dbReference type="FunFam" id="3.40.50.300:FF:000225">
    <property type="entry name" value="Thymidylate kinase"/>
    <property type="match status" value="1"/>
</dbReference>
<reference evidence="14" key="1">
    <citation type="submission" date="2021-01" db="EMBL/GenBank/DDBJ databases">
        <title>Paracoccus amoyensis sp. nov., isolated from the surface seawater along the coast of Xiamen Island, China.</title>
        <authorList>
            <person name="Lyu L."/>
        </authorList>
    </citation>
    <scope>NUCLEOTIDE SEQUENCE</scope>
    <source>
        <strain evidence="14">MJ17</strain>
    </source>
</reference>
<protein>
    <recommendedName>
        <fullName evidence="3 12">Thymidylate kinase</fullName>
        <ecNumber evidence="2 12">2.7.4.9</ecNumber>
    </recommendedName>
    <alternativeName>
        <fullName evidence="9 12">dTMP kinase</fullName>
    </alternativeName>
</protein>
<evidence type="ECO:0000256" key="10">
    <source>
        <dbReference type="ARBA" id="ARBA00048743"/>
    </source>
</evidence>
<name>A0A934SMD3_9RHOB</name>
<keyword evidence="7 12" id="KW-0418">Kinase</keyword>
<keyword evidence="15" id="KW-1185">Reference proteome</keyword>
<dbReference type="AlphaFoldDB" id="A0A934SMD3"/>
<dbReference type="InterPro" id="IPR018095">
    <property type="entry name" value="Thymidylate_kin_CS"/>
</dbReference>
<organism evidence="14 15">
    <name type="scientific">Paracoccus caeni</name>
    <dbReference type="NCBI Taxonomy" id="657651"/>
    <lineage>
        <taxon>Bacteria</taxon>
        <taxon>Pseudomonadati</taxon>
        <taxon>Pseudomonadota</taxon>
        <taxon>Alphaproteobacteria</taxon>
        <taxon>Rhodobacterales</taxon>
        <taxon>Paracoccaceae</taxon>
        <taxon>Paracoccus</taxon>
    </lineage>
</organism>
<dbReference type="GO" id="GO:0006227">
    <property type="term" value="P:dUDP biosynthetic process"/>
    <property type="evidence" value="ECO:0007669"/>
    <property type="project" value="TreeGrafter"/>
</dbReference>
<dbReference type="GO" id="GO:0004798">
    <property type="term" value="F:dTMP kinase activity"/>
    <property type="evidence" value="ECO:0007669"/>
    <property type="project" value="UniProtKB-UniRule"/>
</dbReference>
<keyword evidence="4 12" id="KW-0808">Transferase</keyword>
<feature type="binding site" evidence="12">
    <location>
        <begin position="7"/>
        <end position="14"/>
    </location>
    <ligand>
        <name>ATP</name>
        <dbReference type="ChEBI" id="CHEBI:30616"/>
    </ligand>
</feature>
<dbReference type="InterPro" id="IPR027417">
    <property type="entry name" value="P-loop_NTPase"/>
</dbReference>
<gene>
    <name evidence="12 14" type="primary">tmk</name>
    <name evidence="14" type="ORF">JJJ17_13785</name>
</gene>
<evidence type="ECO:0000256" key="5">
    <source>
        <dbReference type="ARBA" id="ARBA00022727"/>
    </source>
</evidence>
<dbReference type="GO" id="GO:0006235">
    <property type="term" value="P:dTTP biosynthetic process"/>
    <property type="evidence" value="ECO:0007669"/>
    <property type="project" value="UniProtKB-UniRule"/>
</dbReference>
<dbReference type="InterPro" id="IPR039430">
    <property type="entry name" value="Thymidylate_kin-like_dom"/>
</dbReference>
<comment type="catalytic activity">
    <reaction evidence="10 12">
        <text>dTMP + ATP = dTDP + ADP</text>
        <dbReference type="Rhea" id="RHEA:13517"/>
        <dbReference type="ChEBI" id="CHEBI:30616"/>
        <dbReference type="ChEBI" id="CHEBI:58369"/>
        <dbReference type="ChEBI" id="CHEBI:63528"/>
        <dbReference type="ChEBI" id="CHEBI:456216"/>
        <dbReference type="EC" id="2.7.4.9"/>
    </reaction>
</comment>
<accession>A0A934SMD3</accession>
<evidence type="ECO:0000256" key="1">
    <source>
        <dbReference type="ARBA" id="ARBA00009776"/>
    </source>
</evidence>
<sequence>MFISFEGIDGSGKSTQAKRLAEALRAEGREVLLTREPGGSPGAEEIRRLLVEGTGERWSAETECLLFFAARRDHLERTIRPALAAGKTVITDRFSDSSRVYQGATRGDLRGMVDKLHDLSIGIEPDRSFVIEIDPAIGLARGKARGGTEDRFESLGLSFQQKLATGFRALAQEYPARVRLIDGSGSPEDVAARVRAAL</sequence>
<dbReference type="EC" id="2.7.4.9" evidence="2 12"/>
<evidence type="ECO:0000256" key="8">
    <source>
        <dbReference type="ARBA" id="ARBA00022840"/>
    </source>
</evidence>
<dbReference type="GO" id="GO:0005524">
    <property type="term" value="F:ATP binding"/>
    <property type="evidence" value="ECO:0007669"/>
    <property type="project" value="UniProtKB-UniRule"/>
</dbReference>
<dbReference type="NCBIfam" id="TIGR00041">
    <property type="entry name" value="DTMP_kinase"/>
    <property type="match status" value="1"/>
</dbReference>
<dbReference type="PANTHER" id="PTHR10344:SF4">
    <property type="entry name" value="UMP-CMP KINASE 2, MITOCHONDRIAL"/>
    <property type="match status" value="1"/>
</dbReference>
<evidence type="ECO:0000313" key="15">
    <source>
        <dbReference type="Proteomes" id="UP000640485"/>
    </source>
</evidence>
<feature type="domain" description="Thymidylate kinase-like" evidence="13">
    <location>
        <begin position="5"/>
        <end position="192"/>
    </location>
</feature>
<evidence type="ECO:0000313" key="14">
    <source>
        <dbReference type="EMBL" id="MBK4217003.1"/>
    </source>
</evidence>
<dbReference type="CDD" id="cd01672">
    <property type="entry name" value="TMPK"/>
    <property type="match status" value="1"/>
</dbReference>
<evidence type="ECO:0000256" key="6">
    <source>
        <dbReference type="ARBA" id="ARBA00022741"/>
    </source>
</evidence>
<keyword evidence="5 12" id="KW-0545">Nucleotide biosynthesis</keyword>
<evidence type="ECO:0000256" key="3">
    <source>
        <dbReference type="ARBA" id="ARBA00017144"/>
    </source>
</evidence>
<dbReference type="EMBL" id="JAEPRQ010000005">
    <property type="protein sequence ID" value="MBK4217003.1"/>
    <property type="molecule type" value="Genomic_DNA"/>
</dbReference>
<dbReference type="RefSeq" id="WP_200687417.1">
    <property type="nucleotide sequence ID" value="NZ_JAEPRQ010000005.1"/>
</dbReference>
<dbReference type="InterPro" id="IPR018094">
    <property type="entry name" value="Thymidylate_kinase"/>
</dbReference>
<dbReference type="PANTHER" id="PTHR10344">
    <property type="entry name" value="THYMIDYLATE KINASE"/>
    <property type="match status" value="1"/>
</dbReference>
<dbReference type="HAMAP" id="MF_00165">
    <property type="entry name" value="Thymidylate_kinase"/>
    <property type="match status" value="1"/>
</dbReference>
<keyword evidence="8 12" id="KW-0067">ATP-binding</keyword>
<dbReference type="Proteomes" id="UP000640485">
    <property type="component" value="Unassembled WGS sequence"/>
</dbReference>
<comment type="similarity">
    <text evidence="1 12">Belongs to the thymidylate kinase family.</text>
</comment>
<evidence type="ECO:0000256" key="9">
    <source>
        <dbReference type="ARBA" id="ARBA00029962"/>
    </source>
</evidence>
<comment type="caution">
    <text evidence="14">The sequence shown here is derived from an EMBL/GenBank/DDBJ whole genome shotgun (WGS) entry which is preliminary data.</text>
</comment>
<evidence type="ECO:0000256" key="2">
    <source>
        <dbReference type="ARBA" id="ARBA00012980"/>
    </source>
</evidence>
<proteinExistence type="inferred from homology"/>
<evidence type="ECO:0000259" key="13">
    <source>
        <dbReference type="Pfam" id="PF02223"/>
    </source>
</evidence>
<dbReference type="Pfam" id="PF02223">
    <property type="entry name" value="Thymidylate_kin"/>
    <property type="match status" value="1"/>
</dbReference>
<evidence type="ECO:0000256" key="7">
    <source>
        <dbReference type="ARBA" id="ARBA00022777"/>
    </source>
</evidence>
<dbReference type="SUPFAM" id="SSF52540">
    <property type="entry name" value="P-loop containing nucleoside triphosphate hydrolases"/>
    <property type="match status" value="1"/>
</dbReference>
<evidence type="ECO:0000256" key="11">
    <source>
        <dbReference type="ARBA" id="ARBA00057735"/>
    </source>
</evidence>
<dbReference type="GO" id="GO:0005829">
    <property type="term" value="C:cytosol"/>
    <property type="evidence" value="ECO:0007669"/>
    <property type="project" value="TreeGrafter"/>
</dbReference>
<comment type="function">
    <text evidence="11 12">Phosphorylation of dTMP to form dTDP in both de novo and salvage pathways of dTTP synthesis.</text>
</comment>
<dbReference type="GO" id="GO:0006233">
    <property type="term" value="P:dTDP biosynthetic process"/>
    <property type="evidence" value="ECO:0007669"/>
    <property type="project" value="InterPro"/>
</dbReference>
<keyword evidence="6 12" id="KW-0547">Nucleotide-binding</keyword>
<dbReference type="PROSITE" id="PS01331">
    <property type="entry name" value="THYMIDYLATE_KINASE"/>
    <property type="match status" value="1"/>
</dbReference>
<dbReference type="Gene3D" id="3.40.50.300">
    <property type="entry name" value="P-loop containing nucleotide triphosphate hydrolases"/>
    <property type="match status" value="1"/>
</dbReference>
<evidence type="ECO:0000256" key="4">
    <source>
        <dbReference type="ARBA" id="ARBA00022679"/>
    </source>
</evidence>